<feature type="transmembrane region" description="Helical" evidence="1">
    <location>
        <begin position="33"/>
        <end position="55"/>
    </location>
</feature>
<keyword evidence="1" id="KW-0812">Transmembrane</keyword>
<dbReference type="HOGENOM" id="CLU_2823448_0_0_9"/>
<evidence type="ECO:0000313" key="3">
    <source>
        <dbReference type="Proteomes" id="UP000002730"/>
    </source>
</evidence>
<dbReference type="EMBL" id="CP002160">
    <property type="protein sequence ID" value="ADL53112.1"/>
    <property type="molecule type" value="Genomic_DNA"/>
</dbReference>
<reference evidence="2 3" key="1">
    <citation type="submission" date="2010-08" db="EMBL/GenBank/DDBJ databases">
        <title>Complete sequence of Clostridium cellulovorans 743B.</title>
        <authorList>
            <consortium name="US DOE Joint Genome Institute"/>
            <person name="Lucas S."/>
            <person name="Copeland A."/>
            <person name="Lapidus A."/>
            <person name="Cheng J.-F."/>
            <person name="Bruce D."/>
            <person name="Goodwin L."/>
            <person name="Pitluck S."/>
            <person name="Chertkov O."/>
            <person name="Detter J.C."/>
            <person name="Han C."/>
            <person name="Tapia R."/>
            <person name="Land M."/>
            <person name="Hauser L."/>
            <person name="Chang Y.-J."/>
            <person name="Jeffries C."/>
            <person name="Kyrpides N."/>
            <person name="Ivanova N."/>
            <person name="Mikhailova N."/>
            <person name="Hemme C.L."/>
            <person name="Woyke T."/>
        </authorList>
    </citation>
    <scope>NUCLEOTIDE SEQUENCE [LARGE SCALE GENOMIC DNA]</scope>
    <source>
        <strain evidence="3">ATCC 35296 / DSM 3052 / OCM 3 / 743B</strain>
    </source>
</reference>
<dbReference type="STRING" id="573061.Clocel_3434"/>
<dbReference type="AlphaFoldDB" id="D9SVQ1"/>
<keyword evidence="1" id="KW-0472">Membrane</keyword>
<evidence type="ECO:0000313" key="2">
    <source>
        <dbReference type="EMBL" id="ADL53112.1"/>
    </source>
</evidence>
<accession>D9SVQ1</accession>
<dbReference type="Proteomes" id="UP000002730">
    <property type="component" value="Chromosome"/>
</dbReference>
<evidence type="ECO:0000256" key="1">
    <source>
        <dbReference type="SAM" id="Phobius"/>
    </source>
</evidence>
<sequence length="66" mass="7284">MKEKNLPFYVLAMCLGAGIMVIGFALKTARASSIFLNFSAVLGLLVVILNLFFLIKHVAKNIEKNK</sequence>
<dbReference type="KEGG" id="ccb:Clocel_3434"/>
<name>D9SVQ1_CLOC7</name>
<gene>
    <name evidence="2" type="ordered locus">Clocel_3434</name>
</gene>
<protein>
    <submittedName>
        <fullName evidence="2">Uncharacterized protein</fullName>
    </submittedName>
</protein>
<dbReference type="RefSeq" id="WP_010073510.1">
    <property type="nucleotide sequence ID" value="NC_014393.1"/>
</dbReference>
<keyword evidence="3" id="KW-1185">Reference proteome</keyword>
<organism evidence="2 3">
    <name type="scientific">Clostridium cellulovorans (strain ATCC 35296 / DSM 3052 / OCM 3 / 743B)</name>
    <dbReference type="NCBI Taxonomy" id="573061"/>
    <lineage>
        <taxon>Bacteria</taxon>
        <taxon>Bacillati</taxon>
        <taxon>Bacillota</taxon>
        <taxon>Clostridia</taxon>
        <taxon>Eubacteriales</taxon>
        <taxon>Clostridiaceae</taxon>
        <taxon>Clostridium</taxon>
    </lineage>
</organism>
<keyword evidence="1" id="KW-1133">Transmembrane helix</keyword>
<feature type="transmembrane region" description="Helical" evidence="1">
    <location>
        <begin position="6"/>
        <end position="26"/>
    </location>
</feature>
<proteinExistence type="predicted"/>